<dbReference type="SUPFAM" id="SSF53335">
    <property type="entry name" value="S-adenosyl-L-methionine-dependent methyltransferases"/>
    <property type="match status" value="1"/>
</dbReference>
<sequence>MKRAEMPPGMNQILNQRSLSSANRRLAELIQPGMRVLDVGCGSGAITKGIAEQAGPDGQVVGIDSSKQLIEEARERYGEIPNLHFEIGDIYNLKYEGVFDIVSASRILQWLSRPQDALHQMKKAARPGGRVLVLDYNHERIVWRPAPPASMQHFYRRFLE</sequence>
<dbReference type="EMBL" id="JAUQTB010000001">
    <property type="protein sequence ID" value="MDO7905189.1"/>
    <property type="molecule type" value="Genomic_DNA"/>
</dbReference>
<dbReference type="GO" id="GO:0032259">
    <property type="term" value="P:methylation"/>
    <property type="evidence" value="ECO:0007669"/>
    <property type="project" value="UniProtKB-KW"/>
</dbReference>
<dbReference type="Pfam" id="PF13847">
    <property type="entry name" value="Methyltransf_31"/>
    <property type="match status" value="1"/>
</dbReference>
<organism evidence="2 3">
    <name type="scientific">Paenibacillus lacisoli</name>
    <dbReference type="NCBI Taxonomy" id="3064525"/>
    <lineage>
        <taxon>Bacteria</taxon>
        <taxon>Bacillati</taxon>
        <taxon>Bacillota</taxon>
        <taxon>Bacilli</taxon>
        <taxon>Bacillales</taxon>
        <taxon>Paenibacillaceae</taxon>
        <taxon>Paenibacillus</taxon>
    </lineage>
</organism>
<evidence type="ECO:0000313" key="3">
    <source>
        <dbReference type="Proteomes" id="UP001240171"/>
    </source>
</evidence>
<proteinExistence type="predicted"/>
<dbReference type="Gene3D" id="3.40.50.150">
    <property type="entry name" value="Vaccinia Virus protein VP39"/>
    <property type="match status" value="1"/>
</dbReference>
<dbReference type="Proteomes" id="UP001240171">
    <property type="component" value="Unassembled WGS sequence"/>
</dbReference>
<dbReference type="PANTHER" id="PTHR43861">
    <property type="entry name" value="TRANS-ACONITATE 2-METHYLTRANSFERASE-RELATED"/>
    <property type="match status" value="1"/>
</dbReference>
<reference evidence="2 3" key="1">
    <citation type="submission" date="2023-07" db="EMBL/GenBank/DDBJ databases">
        <title>Paenibacillus sp. JX-17 nov. isolated from soil.</title>
        <authorList>
            <person name="Wan Y."/>
            <person name="Liu B."/>
        </authorList>
    </citation>
    <scope>NUCLEOTIDE SEQUENCE [LARGE SCALE GENOMIC DNA]</scope>
    <source>
        <strain evidence="2 3">JX-17</strain>
    </source>
</reference>
<keyword evidence="2" id="KW-0808">Transferase</keyword>
<gene>
    <name evidence="2" type="ORF">Q5741_02015</name>
</gene>
<keyword evidence="3" id="KW-1185">Reference proteome</keyword>
<evidence type="ECO:0000313" key="2">
    <source>
        <dbReference type="EMBL" id="MDO7905189.1"/>
    </source>
</evidence>
<dbReference type="InterPro" id="IPR029063">
    <property type="entry name" value="SAM-dependent_MTases_sf"/>
</dbReference>
<dbReference type="GO" id="GO:0008168">
    <property type="term" value="F:methyltransferase activity"/>
    <property type="evidence" value="ECO:0007669"/>
    <property type="project" value="UniProtKB-KW"/>
</dbReference>
<accession>A0ABT9C7F1</accession>
<evidence type="ECO:0000259" key="1">
    <source>
        <dbReference type="Pfam" id="PF13847"/>
    </source>
</evidence>
<name>A0ABT9C7F1_9BACL</name>
<dbReference type="CDD" id="cd02440">
    <property type="entry name" value="AdoMet_MTases"/>
    <property type="match status" value="1"/>
</dbReference>
<dbReference type="PANTHER" id="PTHR43861:SF1">
    <property type="entry name" value="TRANS-ACONITATE 2-METHYLTRANSFERASE"/>
    <property type="match status" value="1"/>
</dbReference>
<protein>
    <submittedName>
        <fullName evidence="2">Methyltransferase domain-containing protein</fullName>
    </submittedName>
</protein>
<dbReference type="RefSeq" id="WP_305022367.1">
    <property type="nucleotide sequence ID" value="NZ_JAUQTB010000001.1"/>
</dbReference>
<comment type="caution">
    <text evidence="2">The sequence shown here is derived from an EMBL/GenBank/DDBJ whole genome shotgun (WGS) entry which is preliminary data.</text>
</comment>
<dbReference type="InterPro" id="IPR025714">
    <property type="entry name" value="Methyltranfer_dom"/>
</dbReference>
<feature type="domain" description="Methyltransferase" evidence="1">
    <location>
        <begin position="31"/>
        <end position="139"/>
    </location>
</feature>
<keyword evidence="2" id="KW-0489">Methyltransferase</keyword>